<feature type="transmembrane region" description="Helical" evidence="1">
    <location>
        <begin position="51"/>
        <end position="69"/>
    </location>
</feature>
<name>A0A975NG14_9BRAD</name>
<dbReference type="EMBL" id="CP076134">
    <property type="protein sequence ID" value="QWG14477.1"/>
    <property type="molecule type" value="Genomic_DNA"/>
</dbReference>
<evidence type="ECO:0000313" key="2">
    <source>
        <dbReference type="EMBL" id="QWG14477.1"/>
    </source>
</evidence>
<sequence length="121" mass="13275">MAADEDKLYADLWVKQSDLFLKLVALVPVAELGITASWYSLMTAGHPRTAHWAAFIGVLVMSAACVILLRTTQYIGHFRAKIAHLLPEKSQGKLTGRNVGLFLPVLCGLINLVLIFARISN</sequence>
<feature type="transmembrane region" description="Helical" evidence="1">
    <location>
        <begin position="99"/>
        <end position="119"/>
    </location>
</feature>
<dbReference type="Proteomes" id="UP000680839">
    <property type="component" value="Chromosome"/>
</dbReference>
<feature type="transmembrane region" description="Helical" evidence="1">
    <location>
        <begin position="20"/>
        <end position="39"/>
    </location>
</feature>
<accession>A0A975NG14</accession>
<organism evidence="2 3">
    <name type="scientific">Bradyrhizobium sediminis</name>
    <dbReference type="NCBI Taxonomy" id="2840469"/>
    <lineage>
        <taxon>Bacteria</taxon>
        <taxon>Pseudomonadati</taxon>
        <taxon>Pseudomonadota</taxon>
        <taxon>Alphaproteobacteria</taxon>
        <taxon>Hyphomicrobiales</taxon>
        <taxon>Nitrobacteraceae</taxon>
        <taxon>Bradyrhizobium</taxon>
    </lineage>
</organism>
<dbReference type="RefSeq" id="WP_215623097.1">
    <property type="nucleotide sequence ID" value="NZ_CP076134.1"/>
</dbReference>
<keyword evidence="1" id="KW-0472">Membrane</keyword>
<dbReference type="AlphaFoldDB" id="A0A975NG14"/>
<evidence type="ECO:0000256" key="1">
    <source>
        <dbReference type="SAM" id="Phobius"/>
    </source>
</evidence>
<keyword evidence="1" id="KW-0812">Transmembrane</keyword>
<proteinExistence type="predicted"/>
<evidence type="ECO:0000313" key="3">
    <source>
        <dbReference type="Proteomes" id="UP000680839"/>
    </source>
</evidence>
<keyword evidence="1" id="KW-1133">Transmembrane helix</keyword>
<gene>
    <name evidence="2" type="ORF">KMZ29_07355</name>
</gene>
<protein>
    <submittedName>
        <fullName evidence="2">Uncharacterized protein</fullName>
    </submittedName>
</protein>
<reference evidence="2" key="1">
    <citation type="submission" date="2021-06" db="EMBL/GenBank/DDBJ databases">
        <title>Bradyrhizobium sp. S2-20-1 Genome sequencing.</title>
        <authorList>
            <person name="Jin L."/>
        </authorList>
    </citation>
    <scope>NUCLEOTIDE SEQUENCE</scope>
    <source>
        <strain evidence="2">S2-20-1</strain>
    </source>
</reference>